<name>A0ABM8QG23_9BACT</name>
<evidence type="ECO:0000313" key="3">
    <source>
        <dbReference type="Proteomes" id="UP000675880"/>
    </source>
</evidence>
<keyword evidence="1" id="KW-0812">Transmembrane</keyword>
<reference evidence="2 3" key="1">
    <citation type="submission" date="2021-02" db="EMBL/GenBank/DDBJ databases">
        <authorList>
            <person name="Han P."/>
        </authorList>
    </citation>
    <scope>NUCLEOTIDE SEQUENCE [LARGE SCALE GENOMIC DNA]</scope>
    <source>
        <strain evidence="2">Candidatus Nitrospira sp. ZN2</strain>
    </source>
</reference>
<evidence type="ECO:0000256" key="1">
    <source>
        <dbReference type="SAM" id="Phobius"/>
    </source>
</evidence>
<dbReference type="SUPFAM" id="SSF52266">
    <property type="entry name" value="SGNH hydrolase"/>
    <property type="match status" value="1"/>
</dbReference>
<proteinExistence type="predicted"/>
<dbReference type="EMBL" id="CAJNBJ010000001">
    <property type="protein sequence ID" value="CAE6695221.1"/>
    <property type="molecule type" value="Genomic_DNA"/>
</dbReference>
<keyword evidence="1" id="KW-0472">Membrane</keyword>
<accession>A0ABM8QG23</accession>
<dbReference type="Proteomes" id="UP000675880">
    <property type="component" value="Unassembled WGS sequence"/>
</dbReference>
<sequence length="393" mass="44105">MEHRDFQNGEALCVPDRQARSRRNIWLGAVVVLLACCLVALVLEGVFRLLPVNEGLRGLSVDEQNPVFRFTPHRESVYSRGWNFSIVNRVRTNNYGFINDHDYDPALTTPLLAVIGDSFVEAVMVPFAQTGVARLAHAVGAAGRVYGFGTSGSSLSQYLAYARYVRDTFHPAGLTVVIVGNDFDESLRKYKNEPGLHYFAESPAGDLTLTRLDRPVPWWRDWVGGSSLAMYLYVNLEIRDVWKRFAYRPGQSAISRPRFVGNTAAEATSERVADSDRVIEAFLRQLPEMAGLPASRIALVVDAPRPELYDASALKAVSGSYFSIMRAHLMDRARVGGFEVLDMQPAFIADYAQRRLRFEYPDDNHWNGTGHEVFAGLLQRSKVYRDTFGFVQP</sequence>
<evidence type="ECO:0000313" key="2">
    <source>
        <dbReference type="EMBL" id="CAE6695221.1"/>
    </source>
</evidence>
<protein>
    <recommendedName>
        <fullName evidence="4">AlgX/AlgJ SGNH hydrolase-like domain-containing protein</fullName>
    </recommendedName>
</protein>
<comment type="caution">
    <text evidence="2">The sequence shown here is derived from an EMBL/GenBank/DDBJ whole genome shotgun (WGS) entry which is preliminary data.</text>
</comment>
<gene>
    <name evidence="2" type="ORF">NSPZN2_10423</name>
</gene>
<dbReference type="InterPro" id="IPR036514">
    <property type="entry name" value="SGNH_hydro_sf"/>
</dbReference>
<evidence type="ECO:0008006" key="4">
    <source>
        <dbReference type="Google" id="ProtNLM"/>
    </source>
</evidence>
<feature type="transmembrane region" description="Helical" evidence="1">
    <location>
        <begin position="25"/>
        <end position="47"/>
    </location>
</feature>
<dbReference type="Gene3D" id="3.40.50.1110">
    <property type="entry name" value="SGNH hydrolase"/>
    <property type="match status" value="1"/>
</dbReference>
<keyword evidence="3" id="KW-1185">Reference proteome</keyword>
<organism evidence="2 3">
    <name type="scientific">Nitrospira defluvii</name>
    <dbReference type="NCBI Taxonomy" id="330214"/>
    <lineage>
        <taxon>Bacteria</taxon>
        <taxon>Pseudomonadati</taxon>
        <taxon>Nitrospirota</taxon>
        <taxon>Nitrospiria</taxon>
        <taxon>Nitrospirales</taxon>
        <taxon>Nitrospiraceae</taxon>
        <taxon>Nitrospira</taxon>
    </lineage>
</organism>
<keyword evidence="1" id="KW-1133">Transmembrane helix</keyword>